<dbReference type="SUPFAM" id="SSF46894">
    <property type="entry name" value="C-terminal effector domain of the bipartite response regulators"/>
    <property type="match status" value="1"/>
</dbReference>
<dbReference type="InterPro" id="IPR036388">
    <property type="entry name" value="WH-like_DNA-bd_sf"/>
</dbReference>
<comment type="caution">
    <text evidence="3">The sequence shown here is derived from an EMBL/GenBank/DDBJ whole genome shotgun (WGS) entry which is preliminary data.</text>
</comment>
<keyword evidence="4" id="KW-1185">Reference proteome</keyword>
<dbReference type="PANTHER" id="PTHR34293">
    <property type="entry name" value="HTH-TYPE TRANSCRIPTIONAL REGULATOR TRMBL2"/>
    <property type="match status" value="1"/>
</dbReference>
<reference evidence="2 5" key="1">
    <citation type="journal article" date="2014" name="Int. J. Syst. Evol. Microbiol.">
        <title>Complete genome sequence of Corynebacterium casei LMG S-19264T (=DSM 44701T), isolated from a smear-ripened cheese.</title>
        <authorList>
            <consortium name="US DOE Joint Genome Institute (JGI-PGF)"/>
            <person name="Walter F."/>
            <person name="Albersmeier A."/>
            <person name="Kalinowski J."/>
            <person name="Ruckert C."/>
        </authorList>
    </citation>
    <scope>NUCLEOTIDE SEQUENCE [LARGE SCALE GENOMIC DNA]</scope>
    <source>
        <strain evidence="2 5">JCM 4434</strain>
    </source>
</reference>
<dbReference type="OrthoDB" id="4266042at2"/>
<dbReference type="RefSeq" id="WP_030280673.1">
    <property type="nucleotide sequence ID" value="NZ_BMUB01000004.1"/>
</dbReference>
<evidence type="ECO:0000313" key="2">
    <source>
        <dbReference type="EMBL" id="GGU71466.1"/>
    </source>
</evidence>
<dbReference type="GO" id="GO:0003677">
    <property type="term" value="F:DNA binding"/>
    <property type="evidence" value="ECO:0007669"/>
    <property type="project" value="InterPro"/>
</dbReference>
<accession>A0A1E7N6U4</accession>
<name>A0A1E7N6U4_KITAU</name>
<reference evidence="2" key="5">
    <citation type="submission" date="2020-09" db="EMBL/GenBank/DDBJ databases">
        <authorList>
            <person name="Sun Q."/>
            <person name="Ohkuma M."/>
        </authorList>
    </citation>
    <scope>NUCLEOTIDE SEQUENCE</scope>
    <source>
        <strain evidence="2">JCM 4434</strain>
    </source>
</reference>
<dbReference type="GO" id="GO:0006355">
    <property type="term" value="P:regulation of DNA-templated transcription"/>
    <property type="evidence" value="ECO:0007669"/>
    <property type="project" value="InterPro"/>
</dbReference>
<reference evidence="4" key="4">
    <citation type="submission" date="2016-08" db="EMBL/GenBank/DDBJ databases">
        <title>Sequencing, assembly and comparative genomics of S. aureofaciens ATCC 10762.</title>
        <authorList>
            <person name="Gradnigo J.S."/>
            <person name="Johnson N."/>
            <person name="Somerville G.A."/>
        </authorList>
    </citation>
    <scope>NUCLEOTIDE SEQUENCE [LARGE SCALE GENOMIC DNA]</scope>
    <source>
        <strain evidence="4">ATCC 10762 / DSM 40127 / CCM 3239 / JCM 4008 / LMG 5968 / NBRC 12843 / NCIMB 8234 / A-377</strain>
    </source>
</reference>
<organism evidence="3 4">
    <name type="scientific">Kitasatospora aureofaciens</name>
    <name type="common">Streptomyces aureofaciens</name>
    <dbReference type="NCBI Taxonomy" id="1894"/>
    <lineage>
        <taxon>Bacteria</taxon>
        <taxon>Bacillati</taxon>
        <taxon>Actinomycetota</taxon>
        <taxon>Actinomycetes</taxon>
        <taxon>Kitasatosporales</taxon>
        <taxon>Streptomycetaceae</taxon>
        <taxon>Kitasatospora</taxon>
    </lineage>
</organism>
<dbReference type="Proteomes" id="UP000037395">
    <property type="component" value="Unassembled WGS sequence"/>
</dbReference>
<gene>
    <name evidence="2" type="ORF">GCM10010502_24010</name>
    <name evidence="3" type="ORF">HS99_0029230</name>
</gene>
<dbReference type="Gene3D" id="1.10.10.10">
    <property type="entry name" value="Winged helix-like DNA-binding domain superfamily/Winged helix DNA-binding domain"/>
    <property type="match status" value="1"/>
</dbReference>
<dbReference type="CDD" id="cd06170">
    <property type="entry name" value="LuxR_C_like"/>
    <property type="match status" value="1"/>
</dbReference>
<sequence length="327" mass="35847">MCVSQDRCTEKGTPQLCDRGIEYYRAALTKGAAVGQAPECLLSMGLLRTLPGAGQRLAPVPPDLAVTGLARPLELAVLAHQEQLAELRTAFTAAEQAYRDVMRQAQLPIRLLAGEEINPALEKAVAACTEELRTAQPGGGRGADQLADALPRDLALAERGVRQRTLYQHTVRSHGPTLAYIEQVTARGAQVRTLNEVFDRVIICDSSTAFIPAGAKREAAAVLIQYPPLVEYLLKIYELMWERAEPVTYPEGHHRPRLLTDRTRRNVLRLMVNGFTDEAIASRLGMSTRTVSSHIQKASELLGSRSRGHLGYIIAREGVLDEAPDEL</sequence>
<reference evidence="3 4" key="2">
    <citation type="submission" date="2014-07" db="EMBL/GenBank/DDBJ databases">
        <authorList>
            <person name="Zhang J.E."/>
            <person name="Yang H."/>
            <person name="Guo J."/>
            <person name="Deng Z."/>
            <person name="Luo H."/>
            <person name="Luo M."/>
            <person name="Zhao B."/>
        </authorList>
    </citation>
    <scope>NUCLEOTIDE SEQUENCE [LARGE SCALE GENOMIC DNA]</scope>
    <source>
        <strain evidence="3">ATCC 10762</strain>
        <strain evidence="4">ATCC 10762 / DSM 40127 / CCM 3239 / JCM 4008 / LMG 5968 / NBRC 12843 / NCIMB 8234 / A-377</strain>
    </source>
</reference>
<accession>A0A8H9HK60</accession>
<dbReference type="Proteomes" id="UP000610124">
    <property type="component" value="Unassembled WGS sequence"/>
</dbReference>
<dbReference type="InterPro" id="IPR000792">
    <property type="entry name" value="Tscrpt_reg_LuxR_C"/>
</dbReference>
<evidence type="ECO:0000313" key="4">
    <source>
        <dbReference type="Proteomes" id="UP000037395"/>
    </source>
</evidence>
<reference evidence="3" key="3">
    <citation type="submission" date="2016-08" db="EMBL/GenBank/DDBJ databases">
        <title>Sequencing, Assembly and Comparative Genomics of S. aureofaciens ATCC 10762.</title>
        <authorList>
            <person name="Gradnigo J.S."/>
            <person name="Johnson N."/>
            <person name="Somerville G.A."/>
        </authorList>
    </citation>
    <scope>NUCLEOTIDE SEQUENCE [LARGE SCALE GENOMIC DNA]</scope>
    <source>
        <strain evidence="3">ATCC 10762</strain>
    </source>
</reference>
<dbReference type="Pfam" id="PF00196">
    <property type="entry name" value="GerE"/>
    <property type="match status" value="1"/>
</dbReference>
<dbReference type="SMART" id="SM00421">
    <property type="entry name" value="HTH_LUXR"/>
    <property type="match status" value="1"/>
</dbReference>
<protein>
    <submittedName>
        <fullName evidence="2">LuxR family transcriptional regulator</fullName>
    </submittedName>
</protein>
<dbReference type="EMBL" id="BMUB01000004">
    <property type="protein sequence ID" value="GGU71466.1"/>
    <property type="molecule type" value="Genomic_DNA"/>
</dbReference>
<dbReference type="KEGG" id="kau:B6264_28385"/>
<dbReference type="InterPro" id="IPR051797">
    <property type="entry name" value="TrmB-like"/>
</dbReference>
<evidence type="ECO:0000313" key="5">
    <source>
        <dbReference type="Proteomes" id="UP000610124"/>
    </source>
</evidence>
<evidence type="ECO:0000259" key="1">
    <source>
        <dbReference type="SMART" id="SM00421"/>
    </source>
</evidence>
<proteinExistence type="predicted"/>
<dbReference type="AlphaFoldDB" id="A0A1E7N6U4"/>
<dbReference type="PANTHER" id="PTHR34293:SF1">
    <property type="entry name" value="HTH-TYPE TRANSCRIPTIONAL REGULATOR TRMBL2"/>
    <property type="match status" value="1"/>
</dbReference>
<dbReference type="EMBL" id="JPRF03000026">
    <property type="protein sequence ID" value="OEV36427.1"/>
    <property type="molecule type" value="Genomic_DNA"/>
</dbReference>
<evidence type="ECO:0000313" key="3">
    <source>
        <dbReference type="EMBL" id="OEV36427.1"/>
    </source>
</evidence>
<dbReference type="GeneID" id="97485517"/>
<dbReference type="InterPro" id="IPR016032">
    <property type="entry name" value="Sig_transdc_resp-reg_C-effctor"/>
</dbReference>
<feature type="domain" description="HTH luxR-type" evidence="1">
    <location>
        <begin position="256"/>
        <end position="314"/>
    </location>
</feature>